<accession>A0ABY9RAS7</accession>
<dbReference type="Proteomes" id="UP001180481">
    <property type="component" value="Chromosome"/>
</dbReference>
<protein>
    <recommendedName>
        <fullName evidence="4">Toxin</fullName>
    </recommendedName>
</protein>
<keyword evidence="3" id="KW-1185">Reference proteome</keyword>
<evidence type="ECO:0008006" key="4">
    <source>
        <dbReference type="Google" id="ProtNLM"/>
    </source>
</evidence>
<gene>
    <name evidence="2" type="ORF">RF683_07365</name>
</gene>
<keyword evidence="1" id="KW-1133">Transmembrane helix</keyword>
<dbReference type="RefSeq" id="WP_309531684.1">
    <property type="nucleotide sequence ID" value="NZ_CP133721.1"/>
</dbReference>
<sequence>MSTEKEVTAFLKDFKTKMEIWDVLFRDDRGKNAQTLAALELRPRERKTILENLTTKDYSQGPLEEKLYGGSDMWVFGKTIKKQEVYIKITLGVMGASVICISFHLAAHKMHYPLK</sequence>
<dbReference type="EMBL" id="CP133721">
    <property type="protein sequence ID" value="WMW77307.1"/>
    <property type="molecule type" value="Genomic_DNA"/>
</dbReference>
<keyword evidence="1" id="KW-0812">Transmembrane</keyword>
<reference evidence="2" key="1">
    <citation type="submission" date="2023-09" db="EMBL/GenBank/DDBJ databases">
        <title>Flavobacterium sp. 20NA77.7 isolated from freshwater.</title>
        <authorList>
            <person name="Le V."/>
            <person name="Ko S.-R."/>
            <person name="Ahn C.-Y."/>
            <person name="Oh H.-M."/>
        </authorList>
    </citation>
    <scope>NUCLEOTIDE SEQUENCE</scope>
    <source>
        <strain evidence="2">20NA77.7</strain>
    </source>
</reference>
<evidence type="ECO:0000313" key="3">
    <source>
        <dbReference type="Proteomes" id="UP001180481"/>
    </source>
</evidence>
<organism evidence="2 3">
    <name type="scientific">Flavobacterium nakdongensis</name>
    <dbReference type="NCBI Taxonomy" id="3073563"/>
    <lineage>
        <taxon>Bacteria</taxon>
        <taxon>Pseudomonadati</taxon>
        <taxon>Bacteroidota</taxon>
        <taxon>Flavobacteriia</taxon>
        <taxon>Flavobacteriales</taxon>
        <taxon>Flavobacteriaceae</taxon>
        <taxon>Flavobacterium</taxon>
    </lineage>
</organism>
<proteinExistence type="predicted"/>
<keyword evidence="1" id="KW-0472">Membrane</keyword>
<name>A0ABY9RAS7_9FLAO</name>
<evidence type="ECO:0000313" key="2">
    <source>
        <dbReference type="EMBL" id="WMW77307.1"/>
    </source>
</evidence>
<feature type="transmembrane region" description="Helical" evidence="1">
    <location>
        <begin position="85"/>
        <end position="107"/>
    </location>
</feature>
<evidence type="ECO:0000256" key="1">
    <source>
        <dbReference type="SAM" id="Phobius"/>
    </source>
</evidence>